<sequence length="68" mass="7654">MTDWKRIADTITAIAGVMEGVAGITRWTRVAVEEVVRTADIVLDFLHRRGLIEGGAREIRRPPHAHQH</sequence>
<gene>
    <name evidence="1" type="ORF">VKT23_019436</name>
</gene>
<protein>
    <submittedName>
        <fullName evidence="1">Uncharacterized protein</fullName>
    </submittedName>
</protein>
<comment type="caution">
    <text evidence="1">The sequence shown here is derived from an EMBL/GenBank/DDBJ whole genome shotgun (WGS) entry which is preliminary data.</text>
</comment>
<organism evidence="1 2">
    <name type="scientific">Marasmiellus scandens</name>
    <dbReference type="NCBI Taxonomy" id="2682957"/>
    <lineage>
        <taxon>Eukaryota</taxon>
        <taxon>Fungi</taxon>
        <taxon>Dikarya</taxon>
        <taxon>Basidiomycota</taxon>
        <taxon>Agaricomycotina</taxon>
        <taxon>Agaricomycetes</taxon>
        <taxon>Agaricomycetidae</taxon>
        <taxon>Agaricales</taxon>
        <taxon>Marasmiineae</taxon>
        <taxon>Omphalotaceae</taxon>
        <taxon>Marasmiellus</taxon>
    </lineage>
</organism>
<dbReference type="EMBL" id="JBANRG010000101">
    <property type="protein sequence ID" value="KAK7435905.1"/>
    <property type="molecule type" value="Genomic_DNA"/>
</dbReference>
<evidence type="ECO:0000313" key="1">
    <source>
        <dbReference type="EMBL" id="KAK7435905.1"/>
    </source>
</evidence>
<evidence type="ECO:0000313" key="2">
    <source>
        <dbReference type="Proteomes" id="UP001498398"/>
    </source>
</evidence>
<proteinExistence type="predicted"/>
<accession>A0ABR1IQX2</accession>
<reference evidence="1 2" key="1">
    <citation type="submission" date="2024-01" db="EMBL/GenBank/DDBJ databases">
        <title>A draft genome for the cacao thread blight pathogen Marasmiellus scandens.</title>
        <authorList>
            <person name="Baruah I.K."/>
            <person name="Leung J."/>
            <person name="Bukari Y."/>
            <person name="Amoako-Attah I."/>
            <person name="Meinhardt L.W."/>
            <person name="Bailey B.A."/>
            <person name="Cohen S.P."/>
        </authorList>
    </citation>
    <scope>NUCLEOTIDE SEQUENCE [LARGE SCALE GENOMIC DNA]</scope>
    <source>
        <strain evidence="1 2">GH-19</strain>
    </source>
</reference>
<dbReference type="Proteomes" id="UP001498398">
    <property type="component" value="Unassembled WGS sequence"/>
</dbReference>
<keyword evidence="2" id="KW-1185">Reference proteome</keyword>
<name>A0ABR1IQX2_9AGAR</name>